<dbReference type="SUPFAM" id="SSF51735">
    <property type="entry name" value="NAD(P)-binding Rossmann-fold domains"/>
    <property type="match status" value="1"/>
</dbReference>
<keyword evidence="3" id="KW-0560">Oxidoreductase</keyword>
<sequence>MTRGTALVTGANKGIGRETAAALGRAGFRVGVGSRDPGLGAEAVDQLRGEGIDAFLVPLDVSDDASVTAAAAGWTGGLDVLVNNAGTSAGALERPSATSVERVRTVFETNVIGVLRATNAFLPLLLRSAAPRVVNVTSSMGSLTLQHDELPGSGPVDGAYGPSKTALNALTLQYARELARTPVLVNAVCPGYTATEFTGFSGARTPAQAAAVVVRLATVGHDGPRGGFFDESGALPW</sequence>
<dbReference type="EMBL" id="JBGGTQ010000002">
    <property type="protein sequence ID" value="MEZ0491629.1"/>
    <property type="molecule type" value="Genomic_DNA"/>
</dbReference>
<evidence type="ECO:0000313" key="5">
    <source>
        <dbReference type="EMBL" id="MEZ0491629.1"/>
    </source>
</evidence>
<keyword evidence="2" id="KW-0521">NADP</keyword>
<dbReference type="Pfam" id="PF00106">
    <property type="entry name" value="adh_short"/>
    <property type="match status" value="1"/>
</dbReference>
<comment type="similarity">
    <text evidence="1 4">Belongs to the short-chain dehydrogenases/reductases (SDR) family.</text>
</comment>
<proteinExistence type="inferred from homology"/>
<evidence type="ECO:0000256" key="3">
    <source>
        <dbReference type="ARBA" id="ARBA00023002"/>
    </source>
</evidence>
<dbReference type="PRINTS" id="PR00080">
    <property type="entry name" value="SDRFAMILY"/>
</dbReference>
<dbReference type="Gene3D" id="3.40.50.720">
    <property type="entry name" value="NAD(P)-binding Rossmann-like Domain"/>
    <property type="match status" value="1"/>
</dbReference>
<dbReference type="RefSeq" id="WP_370717661.1">
    <property type="nucleotide sequence ID" value="NZ_JBGGTQ010000002.1"/>
</dbReference>
<dbReference type="Proteomes" id="UP001566476">
    <property type="component" value="Unassembled WGS sequence"/>
</dbReference>
<accession>A0ABV4HYY9</accession>
<protein>
    <submittedName>
        <fullName evidence="5">SDR family NAD(P)-dependent oxidoreductase</fullName>
    </submittedName>
</protein>
<evidence type="ECO:0000256" key="4">
    <source>
        <dbReference type="RuleBase" id="RU000363"/>
    </source>
</evidence>
<dbReference type="PRINTS" id="PR00081">
    <property type="entry name" value="GDHRDH"/>
</dbReference>
<dbReference type="InterPro" id="IPR036291">
    <property type="entry name" value="NAD(P)-bd_dom_sf"/>
</dbReference>
<dbReference type="InterPro" id="IPR002347">
    <property type="entry name" value="SDR_fam"/>
</dbReference>
<comment type="caution">
    <text evidence="5">The sequence shown here is derived from an EMBL/GenBank/DDBJ whole genome shotgun (WGS) entry which is preliminary data.</text>
</comment>
<evidence type="ECO:0000313" key="6">
    <source>
        <dbReference type="Proteomes" id="UP001566476"/>
    </source>
</evidence>
<organism evidence="5 6">
    <name type="scientific">Kineococcus mangrovi</name>
    <dbReference type="NCBI Taxonomy" id="1660183"/>
    <lineage>
        <taxon>Bacteria</taxon>
        <taxon>Bacillati</taxon>
        <taxon>Actinomycetota</taxon>
        <taxon>Actinomycetes</taxon>
        <taxon>Kineosporiales</taxon>
        <taxon>Kineosporiaceae</taxon>
        <taxon>Kineococcus</taxon>
    </lineage>
</organism>
<gene>
    <name evidence="5" type="ORF">AB2L28_05205</name>
</gene>
<dbReference type="PANTHER" id="PTHR43490:SF99">
    <property type="entry name" value="SHORT-CHAIN DEHYDROGENASE_REDUCTASE"/>
    <property type="match status" value="1"/>
</dbReference>
<keyword evidence="6" id="KW-1185">Reference proteome</keyword>
<evidence type="ECO:0000256" key="1">
    <source>
        <dbReference type="ARBA" id="ARBA00006484"/>
    </source>
</evidence>
<evidence type="ECO:0000256" key="2">
    <source>
        <dbReference type="ARBA" id="ARBA00022857"/>
    </source>
</evidence>
<dbReference type="PANTHER" id="PTHR43490">
    <property type="entry name" value="(+)-NEOMENTHOL DEHYDROGENASE"/>
    <property type="match status" value="1"/>
</dbReference>
<name>A0ABV4HYY9_9ACTN</name>
<reference evidence="5 6" key="1">
    <citation type="submission" date="2024-07" db="EMBL/GenBank/DDBJ databases">
        <authorList>
            <person name="Thanompreechachai J."/>
            <person name="Duangmal K."/>
        </authorList>
    </citation>
    <scope>NUCLEOTIDE SEQUENCE [LARGE SCALE GENOMIC DNA]</scope>
    <source>
        <strain evidence="5 6">TBRC 1896</strain>
    </source>
</reference>